<feature type="repeat" description="PPR" evidence="3">
    <location>
        <begin position="159"/>
        <end position="193"/>
    </location>
</feature>
<dbReference type="Pfam" id="PF01535">
    <property type="entry name" value="PPR"/>
    <property type="match status" value="1"/>
</dbReference>
<dbReference type="AlphaFoldDB" id="A0ABD2ZTD2"/>
<evidence type="ECO:0000256" key="3">
    <source>
        <dbReference type="PROSITE-ProRule" id="PRU00708"/>
    </source>
</evidence>
<dbReference type="NCBIfam" id="TIGR00756">
    <property type="entry name" value="PPR"/>
    <property type="match status" value="1"/>
</dbReference>
<dbReference type="PROSITE" id="PS51375">
    <property type="entry name" value="PPR"/>
    <property type="match status" value="2"/>
</dbReference>
<evidence type="ECO:0000256" key="2">
    <source>
        <dbReference type="ARBA" id="ARBA00022737"/>
    </source>
</evidence>
<dbReference type="InterPro" id="IPR011990">
    <property type="entry name" value="TPR-like_helical_dom_sf"/>
</dbReference>
<name>A0ABD2ZTD2_9GENT</name>
<comment type="caution">
    <text evidence="4">The sequence shown here is derived from an EMBL/GenBank/DDBJ whole genome shotgun (WGS) entry which is preliminary data.</text>
</comment>
<evidence type="ECO:0000313" key="5">
    <source>
        <dbReference type="Proteomes" id="UP001630127"/>
    </source>
</evidence>
<keyword evidence="5" id="KW-1185">Reference proteome</keyword>
<dbReference type="Gene3D" id="1.25.40.10">
    <property type="entry name" value="Tetratricopeptide repeat domain"/>
    <property type="match status" value="2"/>
</dbReference>
<dbReference type="PANTHER" id="PTHR45717:SF20">
    <property type="entry name" value="OS07G0598500 PROTEIN"/>
    <property type="match status" value="1"/>
</dbReference>
<dbReference type="EMBL" id="JBJUIK010000007">
    <property type="protein sequence ID" value="KAL3522263.1"/>
    <property type="molecule type" value="Genomic_DNA"/>
</dbReference>
<evidence type="ECO:0000313" key="4">
    <source>
        <dbReference type="EMBL" id="KAL3522263.1"/>
    </source>
</evidence>
<gene>
    <name evidence="4" type="ORF">ACH5RR_015097</name>
</gene>
<feature type="repeat" description="PPR" evidence="3">
    <location>
        <begin position="194"/>
        <end position="228"/>
    </location>
</feature>
<dbReference type="InterPro" id="IPR002885">
    <property type="entry name" value="PPR_rpt"/>
</dbReference>
<accession>A0ABD2ZTD2</accession>
<sequence length="479" mass="55516">MLQFLSHRRRYLFRALIPINSQIKNPNFYCTNQTLISSNISTNDTDNYQIKKNKKKERETLYSKISPLGNPKIKIAPVLDEWVQTGNKVRFAELLRIIHDLRKRSRFSQALQVSEWMKRSGMFTYSTTEHAVQLDLIGRVHGYISAESYFNDLNELDKTEKTYGALLHCYVRQRQIDKSLTHLQIMKEKGFNLSSVAYNDIMVLFTKIGQHDNVPDVLIQMKENGVSPDNLSYRLCINSYGVRSDIGGIEKILHEMQCRLDINVDWNTYAVIANYYTKAGMKDEANNFLERAEMTLDNKDTVGHNHLISLHANLGNKDQVFRLWDLEKRKFKKCINKDYINMLKSVVRLDELEAAEALLKEWESSDNCYDFRVPNTIVGGYITKGLYEKAEGMLRDLMDKGKANTPESWGRLSAGYLHKDEMDKAVECMKVALRFREHCKGWKPDPFVLTSLLNVIREKGSMEDVDVFTECITNVIRDT</sequence>
<keyword evidence="2" id="KW-0677">Repeat</keyword>
<dbReference type="GO" id="GO:0003729">
    <property type="term" value="F:mRNA binding"/>
    <property type="evidence" value="ECO:0007669"/>
    <property type="project" value="UniProtKB-ARBA"/>
</dbReference>
<reference evidence="4 5" key="1">
    <citation type="submission" date="2024-11" db="EMBL/GenBank/DDBJ databases">
        <title>A near-complete genome assembly of Cinchona calisaya.</title>
        <authorList>
            <person name="Lian D.C."/>
            <person name="Zhao X.W."/>
            <person name="Wei L."/>
        </authorList>
    </citation>
    <scope>NUCLEOTIDE SEQUENCE [LARGE SCALE GENOMIC DNA]</scope>
    <source>
        <tissue evidence="4">Nenye</tissue>
    </source>
</reference>
<dbReference type="Proteomes" id="UP001630127">
    <property type="component" value="Unassembled WGS sequence"/>
</dbReference>
<dbReference type="PANTHER" id="PTHR45717">
    <property type="entry name" value="OS12G0527900 PROTEIN"/>
    <property type="match status" value="1"/>
</dbReference>
<organism evidence="4 5">
    <name type="scientific">Cinchona calisaya</name>
    <dbReference type="NCBI Taxonomy" id="153742"/>
    <lineage>
        <taxon>Eukaryota</taxon>
        <taxon>Viridiplantae</taxon>
        <taxon>Streptophyta</taxon>
        <taxon>Embryophyta</taxon>
        <taxon>Tracheophyta</taxon>
        <taxon>Spermatophyta</taxon>
        <taxon>Magnoliopsida</taxon>
        <taxon>eudicotyledons</taxon>
        <taxon>Gunneridae</taxon>
        <taxon>Pentapetalae</taxon>
        <taxon>asterids</taxon>
        <taxon>lamiids</taxon>
        <taxon>Gentianales</taxon>
        <taxon>Rubiaceae</taxon>
        <taxon>Cinchonoideae</taxon>
        <taxon>Cinchoneae</taxon>
        <taxon>Cinchona</taxon>
    </lineage>
</organism>
<dbReference type="Pfam" id="PF13812">
    <property type="entry name" value="PPR_3"/>
    <property type="match status" value="1"/>
</dbReference>
<dbReference type="SUPFAM" id="SSF48452">
    <property type="entry name" value="TPR-like"/>
    <property type="match status" value="1"/>
</dbReference>
<comment type="similarity">
    <text evidence="1">Belongs to the PPR family. P subfamily.</text>
</comment>
<evidence type="ECO:0008006" key="6">
    <source>
        <dbReference type="Google" id="ProtNLM"/>
    </source>
</evidence>
<evidence type="ECO:0000256" key="1">
    <source>
        <dbReference type="ARBA" id="ARBA00007626"/>
    </source>
</evidence>
<proteinExistence type="inferred from homology"/>
<protein>
    <recommendedName>
        <fullName evidence="6">Pentatricopeptide repeat-containing protein</fullName>
    </recommendedName>
</protein>